<protein>
    <submittedName>
        <fullName evidence="1">Chromosome 3, complete genome</fullName>
    </submittedName>
</protein>
<name>A0A098E0R8_GIBZE</name>
<evidence type="ECO:0000313" key="3">
    <source>
        <dbReference type="Proteomes" id="UP000070720"/>
    </source>
</evidence>
<reference evidence="1 3" key="3">
    <citation type="journal article" date="2015" name="BMC Genomics">
        <title>The completed genome sequence of the pathogenic ascomycete fungus Fusarium graminearum.</title>
        <authorList>
            <person name="King R."/>
            <person name="Urban M."/>
            <person name="Hammond-Kosack M.C."/>
            <person name="Hassani-Pak K."/>
            <person name="Hammond-Kosack K.E."/>
        </authorList>
    </citation>
    <scope>NUCLEOTIDE SEQUENCE [LARGE SCALE GENOMIC DNA]</scope>
    <source>
        <strain evidence="3">ATCC MYA-4620 / CBS 123657 / FGSC 9075 / NRRL 31084 / PH-1</strain>
        <strain evidence="1">PH-1</strain>
    </source>
</reference>
<organism evidence="1 3">
    <name type="scientific">Gibberella zeae (strain ATCC MYA-4620 / CBS 123657 / FGSC 9075 / NRRL 31084 / PH-1)</name>
    <name type="common">Wheat head blight fungus</name>
    <name type="synonym">Fusarium graminearum</name>
    <dbReference type="NCBI Taxonomy" id="229533"/>
    <lineage>
        <taxon>Eukaryota</taxon>
        <taxon>Fungi</taxon>
        <taxon>Dikarya</taxon>
        <taxon>Ascomycota</taxon>
        <taxon>Pezizomycotina</taxon>
        <taxon>Sordariomycetes</taxon>
        <taxon>Hypocreomycetidae</taxon>
        <taxon>Hypocreales</taxon>
        <taxon>Nectriaceae</taxon>
        <taxon>Fusarium</taxon>
    </lineage>
</organism>
<gene>
    <name evidence="1" type="ORF">FGRAMPH1_01T20995</name>
</gene>
<proteinExistence type="predicted"/>
<dbReference type="Proteomes" id="UP000070720">
    <property type="component" value="Chromosome 3"/>
</dbReference>
<dbReference type="InParanoid" id="A0A098E0R8"/>
<sequence length="116" mass="13299">MKKITIITCKYSQITRRCLSSPIYARLYSLYTGILFLDSKRQITNEIILYEASSTSMCLDITRKIMSEWRQAFMQGSCVKLRRAPGTSLQYWVRAGNLSGKFCLYTKGHAPGKNLN</sequence>
<dbReference type="EnsemblFungi" id="CEF87197">
    <property type="protein sequence ID" value="CEF87197"/>
    <property type="gene ID" value="FGRRES_13877_M"/>
</dbReference>
<evidence type="ECO:0000313" key="2">
    <source>
        <dbReference type="EnsemblFungi" id="CEF87197"/>
    </source>
</evidence>
<accession>A0A0E0SL84</accession>
<dbReference type="EMBL" id="HG970334">
    <property type="protein sequence ID" value="CEF87197.1"/>
    <property type="molecule type" value="Genomic_DNA"/>
</dbReference>
<keyword evidence="3" id="KW-1185">Reference proteome</keyword>
<accession>A0A098E0R8</accession>
<dbReference type="AlphaFoldDB" id="A0A098E0R8"/>
<reference evidence="2" key="4">
    <citation type="submission" date="2017-01" db="UniProtKB">
        <authorList>
            <consortium name="EnsemblFungi"/>
        </authorList>
    </citation>
    <scope>IDENTIFICATION</scope>
    <source>
        <strain evidence="2">PH-1 / ATCC MYA-4620 / FGSC 9075 / NRRL 31084</strain>
    </source>
</reference>
<evidence type="ECO:0000313" key="1">
    <source>
        <dbReference type="EMBL" id="CEF87197.1"/>
    </source>
</evidence>
<reference evidence="2 3" key="2">
    <citation type="journal article" date="2010" name="Nature">
        <title>Comparative genomics reveals mobile pathogenicity chromosomes in Fusarium.</title>
        <authorList>
            <person name="Ma L.J."/>
            <person name="van der Does H.C."/>
            <person name="Borkovich K.A."/>
            <person name="Coleman J.J."/>
            <person name="Daboussi M.J."/>
            <person name="Di Pietro A."/>
            <person name="Dufresne M."/>
            <person name="Freitag M."/>
            <person name="Grabherr M."/>
            <person name="Henrissat B."/>
            <person name="Houterman P.M."/>
            <person name="Kang S."/>
            <person name="Shim W.B."/>
            <person name="Woloshuk C."/>
            <person name="Xie X."/>
            <person name="Xu J.R."/>
            <person name="Antoniw J."/>
            <person name="Baker S.E."/>
            <person name="Bluhm B.H."/>
            <person name="Breakspear A."/>
            <person name="Brown D.W."/>
            <person name="Butchko R.A."/>
            <person name="Chapman S."/>
            <person name="Coulson R."/>
            <person name="Coutinho P.M."/>
            <person name="Danchin E.G."/>
            <person name="Diener A."/>
            <person name="Gale L.R."/>
            <person name="Gardiner D.M."/>
            <person name="Goff S."/>
            <person name="Hammond-Kosack K.E."/>
            <person name="Hilburn K."/>
            <person name="Hua-Van A."/>
            <person name="Jonkers W."/>
            <person name="Kazan K."/>
            <person name="Kodira C.D."/>
            <person name="Koehrsen M."/>
            <person name="Kumar L."/>
            <person name="Lee Y.H."/>
            <person name="Li L."/>
            <person name="Manners J.M."/>
            <person name="Miranda-Saavedra D."/>
            <person name="Mukherjee M."/>
            <person name="Park G."/>
            <person name="Park J."/>
            <person name="Park S.Y."/>
            <person name="Proctor R.H."/>
            <person name="Regev A."/>
            <person name="Ruiz-Roldan M.C."/>
            <person name="Sain D."/>
            <person name="Sakthikumar S."/>
            <person name="Sykes S."/>
            <person name="Schwartz D.C."/>
            <person name="Turgeon B.G."/>
            <person name="Wapinski I."/>
            <person name="Yoder O."/>
            <person name="Young S."/>
            <person name="Zeng Q."/>
            <person name="Zhou S."/>
            <person name="Galagan J."/>
            <person name="Cuomo C.A."/>
            <person name="Kistler H.C."/>
            <person name="Rep M."/>
        </authorList>
    </citation>
    <scope>GENOME REANNOTATION</scope>
    <source>
        <strain evidence="3">ATCC MYA-4620 / CBS 123657 / FGSC 9075 / NRRL 31084 / PH-1</strain>
        <strain evidence="2">PH-1 / ATCC MYA-4620 / FGSC 9075 / NRRL 31084</strain>
    </source>
</reference>
<reference evidence="2 3" key="1">
    <citation type="journal article" date="2007" name="Science">
        <title>The Fusarium graminearum genome reveals a link between localized polymorphism and pathogen specialization.</title>
        <authorList>
            <person name="Cuomo C.A."/>
            <person name="Gueldener U."/>
            <person name="Xu J.-R."/>
            <person name="Trail F."/>
            <person name="Turgeon B.G."/>
            <person name="Di Pietro A."/>
            <person name="Walton J.D."/>
            <person name="Ma L.-J."/>
            <person name="Baker S.E."/>
            <person name="Rep M."/>
            <person name="Adam G."/>
            <person name="Antoniw J."/>
            <person name="Baldwin T."/>
            <person name="Calvo S.E."/>
            <person name="Chang Y.-L."/>
            <person name="DeCaprio D."/>
            <person name="Gale L.R."/>
            <person name="Gnerre S."/>
            <person name="Goswami R.S."/>
            <person name="Hammond-Kosack K."/>
            <person name="Harris L.J."/>
            <person name="Hilburn K."/>
            <person name="Kennell J.C."/>
            <person name="Kroken S."/>
            <person name="Magnuson J.K."/>
            <person name="Mannhaupt G."/>
            <person name="Mauceli E.W."/>
            <person name="Mewes H.-W."/>
            <person name="Mitterbauer R."/>
            <person name="Muehlbauer G."/>
            <person name="Muensterkoetter M."/>
            <person name="Nelson D."/>
            <person name="O'Donnell K."/>
            <person name="Ouellet T."/>
            <person name="Qi W."/>
            <person name="Quesneville H."/>
            <person name="Roncero M.I.G."/>
            <person name="Seong K.-Y."/>
            <person name="Tetko I.V."/>
            <person name="Urban M."/>
            <person name="Waalwijk C."/>
            <person name="Ward T.J."/>
            <person name="Yao J."/>
            <person name="Birren B.W."/>
            <person name="Kistler H.C."/>
        </authorList>
    </citation>
    <scope>NUCLEOTIDE SEQUENCE [LARGE SCALE GENOMIC DNA]</scope>
    <source>
        <strain evidence="3">ATCC MYA-4620 / CBS 123657 / FGSC 9075 / NRRL 31084 / PH-1</strain>
        <strain evidence="2">PH-1 / ATCC MYA-4620 / FGSC 9075 / NRRL 31084</strain>
    </source>
</reference>
<dbReference type="VEuPathDB" id="FungiDB:FGRAMPH1_01G20995"/>